<sequence length="88" mass="9787">NLPILLSPRNLDIIHGEKAPENSMQYMASLQDKEGGHVCGGFLITQDFVVSAAHWLCSQPNSGHVTITNSTSNKLYIFNQLLFCNHIF</sequence>
<name>A0A3Q4MJ79_NEOBR</name>
<dbReference type="SUPFAM" id="SSF50494">
    <property type="entry name" value="Trypsin-like serine proteases"/>
    <property type="match status" value="1"/>
</dbReference>
<dbReference type="STRING" id="32507.ENSNBRP00000011879"/>
<evidence type="ECO:0000259" key="1">
    <source>
        <dbReference type="Pfam" id="PF00089"/>
    </source>
</evidence>
<keyword evidence="3" id="KW-1185">Reference proteome</keyword>
<dbReference type="Pfam" id="PF00089">
    <property type="entry name" value="Trypsin"/>
    <property type="match status" value="1"/>
</dbReference>
<dbReference type="GO" id="GO:0006508">
    <property type="term" value="P:proteolysis"/>
    <property type="evidence" value="ECO:0007669"/>
    <property type="project" value="InterPro"/>
</dbReference>
<reference evidence="2" key="1">
    <citation type="submission" date="2025-08" db="UniProtKB">
        <authorList>
            <consortium name="Ensembl"/>
        </authorList>
    </citation>
    <scope>IDENTIFICATION</scope>
</reference>
<dbReference type="Bgee" id="ENSNBRG00000009255">
    <property type="expression patterns" value="Expressed in mesonephros"/>
</dbReference>
<dbReference type="InterPro" id="IPR043504">
    <property type="entry name" value="Peptidase_S1_PA_chymotrypsin"/>
</dbReference>
<proteinExistence type="predicted"/>
<feature type="domain" description="Peptidase S1" evidence="1">
    <location>
        <begin position="13"/>
        <end position="68"/>
    </location>
</feature>
<dbReference type="Gene3D" id="2.40.10.10">
    <property type="entry name" value="Trypsin-like serine proteases"/>
    <property type="match status" value="1"/>
</dbReference>
<evidence type="ECO:0000313" key="3">
    <source>
        <dbReference type="Proteomes" id="UP000261580"/>
    </source>
</evidence>
<dbReference type="GO" id="GO:0004252">
    <property type="term" value="F:serine-type endopeptidase activity"/>
    <property type="evidence" value="ECO:0007669"/>
    <property type="project" value="InterPro"/>
</dbReference>
<evidence type="ECO:0000313" key="2">
    <source>
        <dbReference type="Ensembl" id="ENSNBRP00000011879.1"/>
    </source>
</evidence>
<dbReference type="Proteomes" id="UP000261580">
    <property type="component" value="Unassembled WGS sequence"/>
</dbReference>
<dbReference type="Ensembl" id="ENSNBRT00000012213.1">
    <property type="protein sequence ID" value="ENSNBRP00000011879.1"/>
    <property type="gene ID" value="ENSNBRG00000009255.1"/>
</dbReference>
<dbReference type="InterPro" id="IPR009003">
    <property type="entry name" value="Peptidase_S1_PA"/>
</dbReference>
<protein>
    <recommendedName>
        <fullName evidence="1">Peptidase S1 domain-containing protein</fullName>
    </recommendedName>
</protein>
<reference evidence="2" key="2">
    <citation type="submission" date="2025-09" db="UniProtKB">
        <authorList>
            <consortium name="Ensembl"/>
        </authorList>
    </citation>
    <scope>IDENTIFICATION</scope>
</reference>
<organism evidence="2 3">
    <name type="scientific">Neolamprologus brichardi</name>
    <name type="common">Fairy cichlid</name>
    <name type="synonym">Lamprologus brichardi</name>
    <dbReference type="NCBI Taxonomy" id="32507"/>
    <lineage>
        <taxon>Eukaryota</taxon>
        <taxon>Metazoa</taxon>
        <taxon>Chordata</taxon>
        <taxon>Craniata</taxon>
        <taxon>Vertebrata</taxon>
        <taxon>Euteleostomi</taxon>
        <taxon>Actinopterygii</taxon>
        <taxon>Neopterygii</taxon>
        <taxon>Teleostei</taxon>
        <taxon>Neoteleostei</taxon>
        <taxon>Acanthomorphata</taxon>
        <taxon>Ovalentaria</taxon>
        <taxon>Cichlomorphae</taxon>
        <taxon>Cichliformes</taxon>
        <taxon>Cichlidae</taxon>
        <taxon>African cichlids</taxon>
        <taxon>Pseudocrenilabrinae</taxon>
        <taxon>Lamprologini</taxon>
        <taxon>Neolamprologus</taxon>
    </lineage>
</organism>
<dbReference type="InterPro" id="IPR001254">
    <property type="entry name" value="Trypsin_dom"/>
</dbReference>
<accession>A0A3Q4MJ79</accession>
<dbReference type="AlphaFoldDB" id="A0A3Q4MJ79"/>
<dbReference type="GeneTree" id="ENSGT00940000177352"/>